<protein>
    <submittedName>
        <fullName evidence="6">Polysaccharide biosynthesis/export family protein</fullName>
    </submittedName>
</protein>
<dbReference type="PANTHER" id="PTHR33619">
    <property type="entry name" value="POLYSACCHARIDE EXPORT PROTEIN GFCE-RELATED"/>
    <property type="match status" value="1"/>
</dbReference>
<feature type="coiled-coil region" evidence="2">
    <location>
        <begin position="222"/>
        <end position="256"/>
    </location>
</feature>
<feature type="signal peptide" evidence="3">
    <location>
        <begin position="1"/>
        <end position="22"/>
    </location>
</feature>
<comment type="caution">
    <text evidence="6">The sequence shown here is derived from an EMBL/GenBank/DDBJ whole genome shotgun (WGS) entry which is preliminary data.</text>
</comment>
<dbReference type="Gene3D" id="3.10.560.10">
    <property type="entry name" value="Outer membrane lipoprotein wza domain like"/>
    <property type="match status" value="1"/>
</dbReference>
<evidence type="ECO:0000256" key="3">
    <source>
        <dbReference type="SAM" id="SignalP"/>
    </source>
</evidence>
<dbReference type="EMBL" id="JBHRTK010000010">
    <property type="protein sequence ID" value="MFC3206271.1"/>
    <property type="molecule type" value="Genomic_DNA"/>
</dbReference>
<feature type="chain" id="PRO_5045612819" evidence="3">
    <location>
        <begin position="23"/>
        <end position="416"/>
    </location>
</feature>
<dbReference type="InterPro" id="IPR058781">
    <property type="entry name" value="HH_AprE-like"/>
</dbReference>
<feature type="domain" description="Polysaccharide export protein N-terminal" evidence="4">
    <location>
        <begin position="25"/>
        <end position="112"/>
    </location>
</feature>
<reference evidence="7" key="1">
    <citation type="journal article" date="2019" name="Int. J. Syst. Evol. Microbiol.">
        <title>The Global Catalogue of Microorganisms (GCM) 10K type strain sequencing project: providing services to taxonomists for standard genome sequencing and annotation.</title>
        <authorList>
            <consortium name="The Broad Institute Genomics Platform"/>
            <consortium name="The Broad Institute Genome Sequencing Center for Infectious Disease"/>
            <person name="Wu L."/>
            <person name="Ma J."/>
        </authorList>
    </citation>
    <scope>NUCLEOTIDE SEQUENCE [LARGE SCALE GENOMIC DNA]</scope>
    <source>
        <strain evidence="7">KCTC 52165</strain>
    </source>
</reference>
<evidence type="ECO:0000259" key="5">
    <source>
        <dbReference type="Pfam" id="PF25994"/>
    </source>
</evidence>
<evidence type="ECO:0000259" key="4">
    <source>
        <dbReference type="Pfam" id="PF02563"/>
    </source>
</evidence>
<dbReference type="Pfam" id="PF25994">
    <property type="entry name" value="HH_AprE"/>
    <property type="match status" value="1"/>
</dbReference>
<dbReference type="PANTHER" id="PTHR33619:SF3">
    <property type="entry name" value="POLYSACCHARIDE EXPORT PROTEIN GFCE-RELATED"/>
    <property type="match status" value="1"/>
</dbReference>
<organism evidence="6 7">
    <name type="scientific">Aquamicrobium soli</name>
    <dbReference type="NCBI Taxonomy" id="1811518"/>
    <lineage>
        <taxon>Bacteria</taxon>
        <taxon>Pseudomonadati</taxon>
        <taxon>Pseudomonadota</taxon>
        <taxon>Alphaproteobacteria</taxon>
        <taxon>Hyphomicrobiales</taxon>
        <taxon>Phyllobacteriaceae</taxon>
        <taxon>Aquamicrobium</taxon>
    </lineage>
</organism>
<dbReference type="RefSeq" id="WP_378220086.1">
    <property type="nucleotide sequence ID" value="NZ_JBHRTK010000010.1"/>
</dbReference>
<dbReference type="Proteomes" id="UP001595583">
    <property type="component" value="Unassembled WGS sequence"/>
</dbReference>
<evidence type="ECO:0000256" key="1">
    <source>
        <dbReference type="ARBA" id="ARBA00022729"/>
    </source>
</evidence>
<keyword evidence="1 3" id="KW-0732">Signal</keyword>
<keyword evidence="7" id="KW-1185">Reference proteome</keyword>
<sequence>MLQKTRALLAVGVLLMATPVLAQQAQTEPYRLGTMDKLRVRVAEWQSAEGAFRDWSAVSGDYGVGPAGTISVPFVGELSVAGKTTEDVATAISDGLQQKLGLPDRPEASVELAEFRPIFVSGDVQTPGRYPYDPQLTVLKALSIAGGMRRSETGQGGARDFITAQGNYDVMAAQRDGLLARRARLEAEAEGKDQIDFPPELAKTAAGKKLMADETNLMQARQKRLRLQLASLDDLKRLLQAEIESLQKKIATQSRQTDLSREELKGLGNLAGKGLVVNQRVLTLEQTIAELEGKLLDMDTAILRAKQDIAKATQDAISLQNDRDTEIAQARQQTESDLDALNLKMGMYSGLMTEALERAPDAARNAGGRNPPETHFTIVRTDGNGKAGEVEADENTPVLPGDVIKVEVTPTVVNSN</sequence>
<gene>
    <name evidence="6" type="ORF">ACFOHJ_08625</name>
</gene>
<dbReference type="InterPro" id="IPR049712">
    <property type="entry name" value="Poly_export"/>
</dbReference>
<feature type="domain" description="AprE-like long alpha-helical hairpin" evidence="5">
    <location>
        <begin position="164"/>
        <end position="345"/>
    </location>
</feature>
<accession>A0ABV7KD73</accession>
<dbReference type="Pfam" id="PF02563">
    <property type="entry name" value="Poly_export"/>
    <property type="match status" value="1"/>
</dbReference>
<dbReference type="InterPro" id="IPR003715">
    <property type="entry name" value="Poly_export_N"/>
</dbReference>
<keyword evidence="2" id="KW-0175">Coiled coil</keyword>
<evidence type="ECO:0000313" key="7">
    <source>
        <dbReference type="Proteomes" id="UP001595583"/>
    </source>
</evidence>
<dbReference type="Gene3D" id="3.30.1950.10">
    <property type="entry name" value="wza like domain"/>
    <property type="match status" value="1"/>
</dbReference>
<proteinExistence type="predicted"/>
<name>A0ABV7KD73_9HYPH</name>
<evidence type="ECO:0000313" key="6">
    <source>
        <dbReference type="EMBL" id="MFC3206271.1"/>
    </source>
</evidence>
<evidence type="ECO:0000256" key="2">
    <source>
        <dbReference type="SAM" id="Coils"/>
    </source>
</evidence>